<evidence type="ECO:0000256" key="16">
    <source>
        <dbReference type="ARBA" id="ARBA00040883"/>
    </source>
</evidence>
<keyword evidence="12" id="KW-0067">ATP-binding</keyword>
<evidence type="ECO:0000256" key="10">
    <source>
        <dbReference type="ARBA" id="ARBA00022741"/>
    </source>
</evidence>
<evidence type="ECO:0000313" key="18">
    <source>
        <dbReference type="Proteomes" id="UP000590647"/>
    </source>
</evidence>
<dbReference type="GO" id="GO:0004594">
    <property type="term" value="F:pantothenate kinase activity"/>
    <property type="evidence" value="ECO:0007669"/>
    <property type="project" value="UniProtKB-EC"/>
</dbReference>
<dbReference type="Pfam" id="PF03309">
    <property type="entry name" value="Pan_kinase"/>
    <property type="match status" value="1"/>
</dbReference>
<dbReference type="SUPFAM" id="SSF53067">
    <property type="entry name" value="Actin-like ATPase domain"/>
    <property type="match status" value="1"/>
</dbReference>
<comment type="pathway">
    <text evidence="5">Cofactor biosynthesis; coenzyme A biosynthesis; CoA from (R)-pantothenate: step 1/5.</text>
</comment>
<dbReference type="GO" id="GO:0005737">
    <property type="term" value="C:cytoplasm"/>
    <property type="evidence" value="ECO:0007669"/>
    <property type="project" value="UniProtKB-SubCell"/>
</dbReference>
<dbReference type="EC" id="2.7.1.33" evidence="7"/>
<comment type="catalytic activity">
    <reaction evidence="1">
        <text>(R)-pantothenate + ATP = (R)-4'-phosphopantothenate + ADP + H(+)</text>
        <dbReference type="Rhea" id="RHEA:16373"/>
        <dbReference type="ChEBI" id="CHEBI:10986"/>
        <dbReference type="ChEBI" id="CHEBI:15378"/>
        <dbReference type="ChEBI" id="CHEBI:29032"/>
        <dbReference type="ChEBI" id="CHEBI:30616"/>
        <dbReference type="ChEBI" id="CHEBI:456216"/>
        <dbReference type="EC" id="2.7.1.33"/>
    </reaction>
</comment>
<comment type="subcellular location">
    <subcellularLocation>
        <location evidence="4">Cytoplasm</location>
    </subcellularLocation>
</comment>
<dbReference type="InterPro" id="IPR004619">
    <property type="entry name" value="Type_III_PanK"/>
</dbReference>
<organism evidence="17 18">
    <name type="scientific">Streptomyces caelestis</name>
    <dbReference type="NCBI Taxonomy" id="36816"/>
    <lineage>
        <taxon>Bacteria</taxon>
        <taxon>Bacillati</taxon>
        <taxon>Actinomycetota</taxon>
        <taxon>Actinomycetes</taxon>
        <taxon>Kitasatosporales</taxon>
        <taxon>Streptomycetaceae</taxon>
        <taxon>Streptomyces</taxon>
    </lineage>
</organism>
<evidence type="ECO:0000256" key="1">
    <source>
        <dbReference type="ARBA" id="ARBA00001206"/>
    </source>
</evidence>
<dbReference type="GO" id="GO:0015937">
    <property type="term" value="P:coenzyme A biosynthetic process"/>
    <property type="evidence" value="ECO:0007669"/>
    <property type="project" value="UniProtKB-UniPathway"/>
</dbReference>
<evidence type="ECO:0000256" key="5">
    <source>
        <dbReference type="ARBA" id="ARBA00005225"/>
    </source>
</evidence>
<comment type="subunit">
    <text evidence="6">Homodimer.</text>
</comment>
<evidence type="ECO:0000256" key="7">
    <source>
        <dbReference type="ARBA" id="ARBA00012102"/>
    </source>
</evidence>
<protein>
    <recommendedName>
        <fullName evidence="16">Type III pantothenate kinase</fullName>
        <ecNumber evidence="7">2.7.1.33</ecNumber>
    </recommendedName>
</protein>
<name>A0A7W9LR40_9ACTN</name>
<dbReference type="PANTHER" id="PTHR34265">
    <property type="entry name" value="TYPE III PANTOTHENATE KINASE"/>
    <property type="match status" value="1"/>
</dbReference>
<dbReference type="CDD" id="cd24015">
    <property type="entry name" value="ASKHA_NBD_PanK-III"/>
    <property type="match status" value="1"/>
</dbReference>
<evidence type="ECO:0000256" key="12">
    <source>
        <dbReference type="ARBA" id="ARBA00022840"/>
    </source>
</evidence>
<evidence type="ECO:0000256" key="15">
    <source>
        <dbReference type="ARBA" id="ARBA00038036"/>
    </source>
</evidence>
<evidence type="ECO:0000256" key="11">
    <source>
        <dbReference type="ARBA" id="ARBA00022777"/>
    </source>
</evidence>
<evidence type="ECO:0000256" key="2">
    <source>
        <dbReference type="ARBA" id="ARBA00001958"/>
    </source>
</evidence>
<dbReference type="NCBIfam" id="TIGR00671">
    <property type="entry name" value="baf"/>
    <property type="match status" value="1"/>
</dbReference>
<keyword evidence="14" id="KW-0173">Coenzyme A biosynthesis</keyword>
<keyword evidence="10" id="KW-0547">Nucleotide-binding</keyword>
<dbReference type="PANTHER" id="PTHR34265:SF1">
    <property type="entry name" value="TYPE III PANTOTHENATE KINASE"/>
    <property type="match status" value="1"/>
</dbReference>
<dbReference type="Gene3D" id="3.30.420.40">
    <property type="match status" value="1"/>
</dbReference>
<evidence type="ECO:0000313" key="17">
    <source>
        <dbReference type="EMBL" id="MBB5792927.1"/>
    </source>
</evidence>
<evidence type="ECO:0000256" key="9">
    <source>
        <dbReference type="ARBA" id="ARBA00022679"/>
    </source>
</evidence>
<keyword evidence="8" id="KW-0963">Cytoplasm</keyword>
<gene>
    <name evidence="17" type="ORF">HDA41_000891</name>
</gene>
<comment type="similarity">
    <text evidence="15">Belongs to the type III pantothenate kinase family.</text>
</comment>
<comment type="cofactor">
    <cofactor evidence="2">
        <name>K(+)</name>
        <dbReference type="ChEBI" id="CHEBI:29103"/>
    </cofactor>
</comment>
<keyword evidence="11 17" id="KW-0418">Kinase</keyword>
<dbReference type="Proteomes" id="UP000590647">
    <property type="component" value="Unassembled WGS sequence"/>
</dbReference>
<accession>A0A7W9LR40</accession>
<evidence type="ECO:0000256" key="13">
    <source>
        <dbReference type="ARBA" id="ARBA00022958"/>
    </source>
</evidence>
<comment type="caution">
    <text evidence="17">The sequence shown here is derived from an EMBL/GenBank/DDBJ whole genome shotgun (WGS) entry which is preliminary data.</text>
</comment>
<dbReference type="UniPathway" id="UPA00241">
    <property type="reaction ID" value="UER00352"/>
</dbReference>
<dbReference type="GO" id="GO:0005524">
    <property type="term" value="F:ATP binding"/>
    <property type="evidence" value="ECO:0007669"/>
    <property type="project" value="UniProtKB-KW"/>
</dbReference>
<evidence type="ECO:0000256" key="8">
    <source>
        <dbReference type="ARBA" id="ARBA00022490"/>
    </source>
</evidence>
<keyword evidence="13" id="KW-0630">Potassium</keyword>
<dbReference type="AlphaFoldDB" id="A0A7W9LR40"/>
<comment type="cofactor">
    <cofactor evidence="3">
        <name>NH4(+)</name>
        <dbReference type="ChEBI" id="CHEBI:28938"/>
    </cofactor>
</comment>
<proteinExistence type="inferred from homology"/>
<evidence type="ECO:0000256" key="4">
    <source>
        <dbReference type="ARBA" id="ARBA00004496"/>
    </source>
</evidence>
<keyword evidence="18" id="KW-1185">Reference proteome</keyword>
<reference evidence="17 18" key="1">
    <citation type="submission" date="2020-08" db="EMBL/GenBank/DDBJ databases">
        <title>Sequencing the genomes of 1000 actinobacteria strains.</title>
        <authorList>
            <person name="Klenk H.-P."/>
        </authorList>
    </citation>
    <scope>NUCLEOTIDE SEQUENCE [LARGE SCALE GENOMIC DNA]</scope>
    <source>
        <strain evidence="17 18">DSM 40084</strain>
    </source>
</reference>
<evidence type="ECO:0000256" key="6">
    <source>
        <dbReference type="ARBA" id="ARBA00011738"/>
    </source>
</evidence>
<sequence length="173" mass="17990">MTAAALPGRVRTRNPERLGTDRLAAALGAYRRFGSQAVVVDMGTALCVDLVTADGAYAGGIVYPGVDLSYRALRDRTGLPLPAFSVPGGGRPTGMPDTTEEALRRGGRVVVPSVVGGLISHVREFAGADLPAVLTGGGCVPFLDLFPEGLPYDPHLNLRGIAEYVRLTTGVCA</sequence>
<evidence type="ECO:0000256" key="3">
    <source>
        <dbReference type="ARBA" id="ARBA00001972"/>
    </source>
</evidence>
<dbReference type="InterPro" id="IPR043129">
    <property type="entry name" value="ATPase_NBD"/>
</dbReference>
<dbReference type="EMBL" id="JACHNE010000001">
    <property type="protein sequence ID" value="MBB5792927.1"/>
    <property type="molecule type" value="Genomic_DNA"/>
</dbReference>
<evidence type="ECO:0000256" key="14">
    <source>
        <dbReference type="ARBA" id="ARBA00022993"/>
    </source>
</evidence>
<keyword evidence="9" id="KW-0808">Transferase</keyword>